<organism evidence="8">
    <name type="scientific">Photinus pyralis</name>
    <name type="common">Common eastern firefly</name>
    <name type="synonym">Lampyris pyralis</name>
    <dbReference type="NCBI Taxonomy" id="7054"/>
    <lineage>
        <taxon>Eukaryota</taxon>
        <taxon>Metazoa</taxon>
        <taxon>Ecdysozoa</taxon>
        <taxon>Arthropoda</taxon>
        <taxon>Hexapoda</taxon>
        <taxon>Insecta</taxon>
        <taxon>Pterygota</taxon>
        <taxon>Neoptera</taxon>
        <taxon>Endopterygota</taxon>
        <taxon>Coleoptera</taxon>
        <taxon>Polyphaga</taxon>
        <taxon>Elateriformia</taxon>
        <taxon>Elateroidea</taxon>
        <taxon>Lampyridae</taxon>
        <taxon>Lampyrinae</taxon>
        <taxon>Photinus</taxon>
    </lineage>
</organism>
<dbReference type="InterPro" id="IPR000873">
    <property type="entry name" value="AMP-dep_synth/lig_dom"/>
</dbReference>
<dbReference type="GO" id="GO:0031956">
    <property type="term" value="F:medium-chain fatty acid-CoA ligase activity"/>
    <property type="evidence" value="ECO:0007669"/>
    <property type="project" value="UniProtKB-EC"/>
</dbReference>
<dbReference type="EMBL" id="GEZM01071119">
    <property type="protein sequence ID" value="JAV66034.1"/>
    <property type="molecule type" value="Transcribed_RNA"/>
</dbReference>
<feature type="domain" description="AMP-dependent synthetase/ligase" evidence="7">
    <location>
        <begin position="8"/>
        <end position="60"/>
    </location>
</feature>
<dbReference type="AlphaFoldDB" id="A0A1Y1KXB2"/>
<dbReference type="GO" id="GO:0006631">
    <property type="term" value="P:fatty acid metabolic process"/>
    <property type="evidence" value="ECO:0007669"/>
    <property type="project" value="TreeGrafter"/>
</dbReference>
<dbReference type="EMBL" id="GEZM01071111">
    <property type="protein sequence ID" value="JAV66049.1"/>
    <property type="molecule type" value="Transcribed_RNA"/>
</dbReference>
<evidence type="ECO:0000256" key="5">
    <source>
        <dbReference type="ARBA" id="ARBA00047319"/>
    </source>
</evidence>
<keyword evidence="2" id="KW-0436">Ligase</keyword>
<comment type="function">
    <text evidence="3">Acyl-CoA synthases catalyze the initial reaction in fatty acid metabolism, by forming a thioester with CoA. Has some preference toward medium-chain substrates. Plays a role in adipocyte differentiation.</text>
</comment>
<evidence type="ECO:0000256" key="4">
    <source>
        <dbReference type="ARBA" id="ARBA00039638"/>
    </source>
</evidence>
<comment type="catalytic activity">
    <reaction evidence="6">
        <text>a medium-chain fatty acid + ATP + CoA = a medium-chain fatty acyl-CoA + AMP + diphosphate</text>
        <dbReference type="Rhea" id="RHEA:48340"/>
        <dbReference type="ChEBI" id="CHEBI:30616"/>
        <dbReference type="ChEBI" id="CHEBI:33019"/>
        <dbReference type="ChEBI" id="CHEBI:57287"/>
        <dbReference type="ChEBI" id="CHEBI:59558"/>
        <dbReference type="ChEBI" id="CHEBI:90546"/>
        <dbReference type="ChEBI" id="CHEBI:456215"/>
        <dbReference type="EC" id="6.2.1.2"/>
    </reaction>
</comment>
<protein>
    <recommendedName>
        <fullName evidence="4">Medium-chain acyl-CoA ligase ACSF2, mitochondrial</fullName>
    </recommendedName>
</protein>
<evidence type="ECO:0000256" key="6">
    <source>
        <dbReference type="ARBA" id="ARBA00048277"/>
    </source>
</evidence>
<proteinExistence type="inferred from homology"/>
<evidence type="ECO:0000256" key="1">
    <source>
        <dbReference type="ARBA" id="ARBA00006432"/>
    </source>
</evidence>
<dbReference type="EMBL" id="GEZM01071117">
    <property type="protein sequence ID" value="JAV66038.1"/>
    <property type="molecule type" value="Transcribed_RNA"/>
</dbReference>
<dbReference type="PANTHER" id="PTHR43201">
    <property type="entry name" value="ACYL-COA SYNTHETASE"/>
    <property type="match status" value="1"/>
</dbReference>
<dbReference type="Gene3D" id="2.30.38.10">
    <property type="entry name" value="Luciferase, Domain 3"/>
    <property type="match status" value="1"/>
</dbReference>
<dbReference type="EMBL" id="GEZM01071095">
    <property type="protein sequence ID" value="JAV66080.1"/>
    <property type="molecule type" value="Transcribed_RNA"/>
</dbReference>
<dbReference type="Pfam" id="PF00501">
    <property type="entry name" value="AMP-binding"/>
    <property type="match status" value="1"/>
</dbReference>
<comment type="similarity">
    <text evidence="1">Belongs to the ATP-dependent AMP-binding enzyme family.</text>
</comment>
<name>A0A1Y1KXB2_PHOPY</name>
<dbReference type="PANTHER" id="PTHR43201:SF5">
    <property type="entry name" value="MEDIUM-CHAIN ACYL-COA LIGASE ACSF2, MITOCHONDRIAL"/>
    <property type="match status" value="1"/>
</dbReference>
<accession>A0A1Y1KXB2</accession>
<evidence type="ECO:0000256" key="3">
    <source>
        <dbReference type="ARBA" id="ARBA00037247"/>
    </source>
</evidence>
<evidence type="ECO:0000259" key="7">
    <source>
        <dbReference type="Pfam" id="PF00501"/>
    </source>
</evidence>
<evidence type="ECO:0000256" key="2">
    <source>
        <dbReference type="ARBA" id="ARBA00022598"/>
    </source>
</evidence>
<comment type="catalytic activity">
    <reaction evidence="5">
        <text>octanoate + ATP + CoA = octanoyl-CoA + AMP + diphosphate</text>
        <dbReference type="Rhea" id="RHEA:33631"/>
        <dbReference type="ChEBI" id="CHEBI:25646"/>
        <dbReference type="ChEBI" id="CHEBI:30616"/>
        <dbReference type="ChEBI" id="CHEBI:33019"/>
        <dbReference type="ChEBI" id="CHEBI:57287"/>
        <dbReference type="ChEBI" id="CHEBI:57386"/>
        <dbReference type="ChEBI" id="CHEBI:456215"/>
    </reaction>
</comment>
<dbReference type="SUPFAM" id="SSF56801">
    <property type="entry name" value="Acetyl-CoA synthetase-like"/>
    <property type="match status" value="1"/>
</dbReference>
<reference evidence="8" key="1">
    <citation type="journal article" date="2016" name="Sci. Rep.">
        <title>Molecular characterization of firefly nuptial gifts: a multi-omics approach sheds light on postcopulatory sexual selection.</title>
        <authorList>
            <person name="Al-Wathiqui N."/>
            <person name="Fallon T.R."/>
            <person name="South A."/>
            <person name="Weng J.K."/>
            <person name="Lewis S.M."/>
        </authorList>
    </citation>
    <scope>NUCLEOTIDE SEQUENCE</scope>
</reference>
<dbReference type="Gene3D" id="3.40.50.980">
    <property type="match status" value="1"/>
</dbReference>
<sequence>MTSITFQSLLDDNEYRKTETVGYIMDHVEAKVVDRKGNLVPFGTPGELCVRGYLISKSYWNDPEKTREVLSDRKWYRTGYVLISFSPSNKNGLTAMSLFFKKTVMVVSWAD</sequence>
<evidence type="ECO:0000313" key="8">
    <source>
        <dbReference type="EMBL" id="JAV66049.1"/>
    </source>
</evidence>